<dbReference type="Gene3D" id="1.20.80.10">
    <property type="match status" value="1"/>
</dbReference>
<dbReference type="PANTHER" id="PTHR13283:SF10">
    <property type="entry name" value="FERM DOMAIN-CONTAINING PROTEIN 8"/>
    <property type="match status" value="1"/>
</dbReference>
<dbReference type="CDD" id="cd14473">
    <property type="entry name" value="FERM_B-lobe"/>
    <property type="match status" value="1"/>
</dbReference>
<evidence type="ECO:0000256" key="1">
    <source>
        <dbReference type="ARBA" id="ARBA00039547"/>
    </source>
</evidence>
<name>A0ABQ9EVZ0_TEGGR</name>
<dbReference type="Gene3D" id="3.10.20.90">
    <property type="entry name" value="Phosphatidylinositol 3-kinase Catalytic Subunit, Chain A, domain 1"/>
    <property type="match status" value="1"/>
</dbReference>
<protein>
    <recommendedName>
        <fullName evidence="1">FERM domain-containing protein 8</fullName>
    </recommendedName>
</protein>
<gene>
    <name evidence="3" type="ORF">KUTeg_014083</name>
</gene>
<evidence type="ECO:0000259" key="2">
    <source>
        <dbReference type="PROSITE" id="PS50057"/>
    </source>
</evidence>
<reference evidence="3 4" key="1">
    <citation type="submission" date="2022-12" db="EMBL/GenBank/DDBJ databases">
        <title>Chromosome-level genome of Tegillarca granosa.</title>
        <authorList>
            <person name="Kim J."/>
        </authorList>
    </citation>
    <scope>NUCLEOTIDE SEQUENCE [LARGE SCALE GENOMIC DNA]</scope>
    <source>
        <strain evidence="3">Teg-2019</strain>
        <tissue evidence="3">Adductor muscle</tissue>
    </source>
</reference>
<dbReference type="PROSITE" id="PS50057">
    <property type="entry name" value="FERM_3"/>
    <property type="match status" value="1"/>
</dbReference>
<evidence type="ECO:0000313" key="4">
    <source>
        <dbReference type="Proteomes" id="UP001217089"/>
    </source>
</evidence>
<keyword evidence="4" id="KW-1185">Reference proteome</keyword>
<accession>A0ABQ9EVZ0</accession>
<organism evidence="3 4">
    <name type="scientific">Tegillarca granosa</name>
    <name type="common">Malaysian cockle</name>
    <name type="synonym">Anadara granosa</name>
    <dbReference type="NCBI Taxonomy" id="220873"/>
    <lineage>
        <taxon>Eukaryota</taxon>
        <taxon>Metazoa</taxon>
        <taxon>Spiralia</taxon>
        <taxon>Lophotrochozoa</taxon>
        <taxon>Mollusca</taxon>
        <taxon>Bivalvia</taxon>
        <taxon>Autobranchia</taxon>
        <taxon>Pteriomorphia</taxon>
        <taxon>Arcoida</taxon>
        <taxon>Arcoidea</taxon>
        <taxon>Arcidae</taxon>
        <taxon>Tegillarca</taxon>
    </lineage>
</organism>
<dbReference type="InterPro" id="IPR000299">
    <property type="entry name" value="FERM_domain"/>
</dbReference>
<dbReference type="InterPro" id="IPR051594">
    <property type="entry name" value="KRIT1/FRMD8"/>
</dbReference>
<feature type="domain" description="FERM" evidence="2">
    <location>
        <begin position="30"/>
        <end position="272"/>
    </location>
</feature>
<dbReference type="InterPro" id="IPR035963">
    <property type="entry name" value="FERM_2"/>
</dbReference>
<dbReference type="InterPro" id="IPR019748">
    <property type="entry name" value="FERM_central"/>
</dbReference>
<dbReference type="InterPro" id="IPR014352">
    <property type="entry name" value="FERM/acyl-CoA-bd_prot_sf"/>
</dbReference>
<dbReference type="PANTHER" id="PTHR13283">
    <property type="entry name" value="KREV INTERACTION TRAPPED 1-RELATED"/>
    <property type="match status" value="1"/>
</dbReference>
<proteinExistence type="predicted"/>
<dbReference type="Pfam" id="PF00373">
    <property type="entry name" value="FERM_M"/>
    <property type="match status" value="1"/>
</dbReference>
<comment type="caution">
    <text evidence="3">The sequence shown here is derived from an EMBL/GenBank/DDBJ whole genome shotgun (WGS) entry which is preliminary data.</text>
</comment>
<evidence type="ECO:0000313" key="3">
    <source>
        <dbReference type="EMBL" id="KAJ8309209.1"/>
    </source>
</evidence>
<sequence length="272" mass="32005">MAESDRKPLHRDEEAAAETSYLVSHDEDAVEVVIWLRDRKGIHVNLEGQGHLAEAADLFEIIVSHRGLPKDSHNIFSLWLVSPLLELRLKDKHKPFHFAQLWDEFCAMYTDAKAEEISRDEPVVMFQRNVFLSLEDEMRISNDSALALLYYEAKYNVIEGRYVMNREDYDELAGIQALIQYRFYTEGEHTEEHYKKDIKMFYPAHLYKPSKPSIIPGAKKNKELRLEESLAASHKAISRQYEEEDYEEILPTLFLRYLKTCWKYPFYGSYIV</sequence>
<dbReference type="EMBL" id="JARBDR010000657">
    <property type="protein sequence ID" value="KAJ8309209.1"/>
    <property type="molecule type" value="Genomic_DNA"/>
</dbReference>
<dbReference type="SUPFAM" id="SSF47031">
    <property type="entry name" value="Second domain of FERM"/>
    <property type="match status" value="1"/>
</dbReference>
<dbReference type="Proteomes" id="UP001217089">
    <property type="component" value="Unassembled WGS sequence"/>
</dbReference>